<organism evidence="2 3">
    <name type="scientific">Xanthomonas albilineans (strain GPE PC73 / CFBP 7063)</name>
    <dbReference type="NCBI Taxonomy" id="380358"/>
    <lineage>
        <taxon>Bacteria</taxon>
        <taxon>Pseudomonadati</taxon>
        <taxon>Pseudomonadota</taxon>
        <taxon>Gammaproteobacteria</taxon>
        <taxon>Lysobacterales</taxon>
        <taxon>Lysobacteraceae</taxon>
        <taxon>Xanthomonas</taxon>
    </lineage>
</organism>
<proteinExistence type="predicted"/>
<keyword evidence="3" id="KW-1185">Reference proteome</keyword>
<sequence>MKKFVVISAIILLAIGASIFLFIGEHKEKIDSKDNGDGYISKVRAMDHSKINSSTNVDDMRSSSEVKSSKYYYLNFAKIKSEAENGSSTAQKELAHIYSFCMFYSIRPEVQLATIDDLAKYAKGSTVGLRNVKERLKRRCDNVDGGQPIPYVAYSLWLKEAARRGNVAAKIELRVQSAAPLSVNEASDLADIVRKSHDPEAMYQLSNLMAVPMSEDIPEKYSGLMGSALAGHAWAVAACQSGLDCESGSMIMDSVCITTGLCDYENYEQFIRAQAIVPADQAKLDEDIRKIKTLR</sequence>
<accession>D2UB23</accession>
<evidence type="ECO:0000313" key="2">
    <source>
        <dbReference type="EMBL" id="CBA14906.1"/>
    </source>
</evidence>
<evidence type="ECO:0000256" key="1">
    <source>
        <dbReference type="SAM" id="Phobius"/>
    </source>
</evidence>
<dbReference type="RefSeq" id="WP_012914924.1">
    <property type="nucleotide sequence ID" value="NC_013722.1"/>
</dbReference>
<evidence type="ECO:0000313" key="3">
    <source>
        <dbReference type="Proteomes" id="UP000001890"/>
    </source>
</evidence>
<dbReference type="KEGG" id="xal:XALC_0366"/>
<dbReference type="Proteomes" id="UP000001890">
    <property type="component" value="Chromosome"/>
</dbReference>
<name>D2UB23_XANAP</name>
<protein>
    <submittedName>
        <fullName evidence="2">Uncharacterized protein</fullName>
    </submittedName>
</protein>
<dbReference type="GeneID" id="57875675"/>
<keyword evidence="1" id="KW-0812">Transmembrane</keyword>
<gene>
    <name evidence="2" type="ordered locus">XALc_0366</name>
</gene>
<reference evidence="2 3" key="1">
    <citation type="journal article" date="2009" name="BMC Genomics">
        <title>The complete genome sequence of Xanthomonas albilineans provides new insights into the reductive genome evolution of the xylem-limited Xanthomonadaceae.</title>
        <authorList>
            <person name="Pieretti I."/>
            <person name="Royer M."/>
            <person name="Barbe V."/>
            <person name="Carrere S."/>
            <person name="Koebnik R."/>
            <person name="Cociancich S."/>
            <person name="Couloux A."/>
            <person name="Darrasse A."/>
            <person name="Gouzy J."/>
            <person name="Jacques M.A."/>
            <person name="Lauber E."/>
            <person name="Manceau C."/>
            <person name="Mangenot S."/>
            <person name="Poussier S."/>
            <person name="Segurens B."/>
            <person name="Szurek B."/>
            <person name="Verdier V."/>
            <person name="Arlat M."/>
            <person name="Rott P."/>
        </authorList>
    </citation>
    <scope>NUCLEOTIDE SEQUENCE [LARGE SCALE GENOMIC DNA]</scope>
    <source>
        <strain evidence="3">GPE PC73 / CFBP 7063</strain>
    </source>
</reference>
<dbReference type="AlphaFoldDB" id="D2UB23"/>
<keyword evidence="1" id="KW-0472">Membrane</keyword>
<feature type="transmembrane region" description="Helical" evidence="1">
    <location>
        <begin position="6"/>
        <end position="23"/>
    </location>
</feature>
<dbReference type="EMBL" id="FP565176">
    <property type="protein sequence ID" value="CBA14906.1"/>
    <property type="molecule type" value="Genomic_DNA"/>
</dbReference>
<keyword evidence="1" id="KW-1133">Transmembrane helix</keyword>